<name>A0A5J4S367_9ZZZZ</name>
<protein>
    <submittedName>
        <fullName evidence="1">Uncharacterized protein</fullName>
    </submittedName>
</protein>
<proteinExistence type="predicted"/>
<dbReference type="AlphaFoldDB" id="A0A5J4S367"/>
<dbReference type="EMBL" id="SNRY01000511">
    <property type="protein sequence ID" value="KAA6339743.1"/>
    <property type="molecule type" value="Genomic_DNA"/>
</dbReference>
<evidence type="ECO:0000313" key="1">
    <source>
        <dbReference type="EMBL" id="KAA6339743.1"/>
    </source>
</evidence>
<reference evidence="1" key="1">
    <citation type="submission" date="2019-03" db="EMBL/GenBank/DDBJ databases">
        <title>Single cell metagenomics reveals metabolic interactions within the superorganism composed of flagellate Streblomastix strix and complex community of Bacteroidetes bacteria on its surface.</title>
        <authorList>
            <person name="Treitli S.C."/>
            <person name="Kolisko M."/>
            <person name="Husnik F."/>
            <person name="Keeling P."/>
            <person name="Hampl V."/>
        </authorList>
    </citation>
    <scope>NUCLEOTIDE SEQUENCE</scope>
    <source>
        <strain evidence="1">STM</strain>
    </source>
</reference>
<comment type="caution">
    <text evidence="1">The sequence shown here is derived from an EMBL/GenBank/DDBJ whole genome shotgun (WGS) entry which is preliminary data.</text>
</comment>
<accession>A0A5J4S367</accession>
<organism evidence="1">
    <name type="scientific">termite gut metagenome</name>
    <dbReference type="NCBI Taxonomy" id="433724"/>
    <lineage>
        <taxon>unclassified sequences</taxon>
        <taxon>metagenomes</taxon>
        <taxon>organismal metagenomes</taxon>
    </lineage>
</organism>
<sequence length="69" mass="7826">MITDKEKNRQLSMIPGTKVKMTGAEAKIENLKDKIFAVKYGPQYMCGELVVWLDGYSGAYCCEYLEIIV</sequence>
<gene>
    <name evidence="1" type="ORF">EZS27_012341</name>
</gene>